<dbReference type="EMBL" id="CP001032">
    <property type="protein sequence ID" value="ACB73348.1"/>
    <property type="molecule type" value="Genomic_DNA"/>
</dbReference>
<comment type="subcellular location">
    <subcellularLocation>
        <location evidence="1">Cell membrane</location>
        <topology evidence="1">Multi-pass membrane protein</topology>
    </subcellularLocation>
</comment>
<dbReference type="PROSITE" id="PS51012">
    <property type="entry name" value="ABC_TM2"/>
    <property type="match status" value="1"/>
</dbReference>
<dbReference type="InterPro" id="IPR047817">
    <property type="entry name" value="ABC2_TM_bact-type"/>
</dbReference>
<feature type="domain" description="ABC transmembrane type-2" evidence="9">
    <location>
        <begin position="219"/>
        <end position="445"/>
    </location>
</feature>
<evidence type="ECO:0000313" key="10">
    <source>
        <dbReference type="EMBL" id="ACB73348.1"/>
    </source>
</evidence>
<organism evidence="10 11">
    <name type="scientific">Opitutus terrae (strain DSM 11246 / JCM 15787 / PB90-1)</name>
    <dbReference type="NCBI Taxonomy" id="452637"/>
    <lineage>
        <taxon>Bacteria</taxon>
        <taxon>Pseudomonadati</taxon>
        <taxon>Verrucomicrobiota</taxon>
        <taxon>Opitutia</taxon>
        <taxon>Opitutales</taxon>
        <taxon>Opitutaceae</taxon>
        <taxon>Opitutus</taxon>
    </lineage>
</organism>
<evidence type="ECO:0000256" key="4">
    <source>
        <dbReference type="ARBA" id="ARBA00022475"/>
    </source>
</evidence>
<keyword evidence="7 8" id="KW-0472">Membrane</keyword>
<gene>
    <name evidence="10" type="ordered locus">Oter_0057</name>
</gene>
<feature type="transmembrane region" description="Helical" evidence="8">
    <location>
        <begin position="332"/>
        <end position="357"/>
    </location>
</feature>
<name>B1ZM95_OPITP</name>
<evidence type="ECO:0000256" key="5">
    <source>
        <dbReference type="ARBA" id="ARBA00022692"/>
    </source>
</evidence>
<dbReference type="GO" id="GO:0140359">
    <property type="term" value="F:ABC-type transporter activity"/>
    <property type="evidence" value="ECO:0007669"/>
    <property type="project" value="InterPro"/>
</dbReference>
<evidence type="ECO:0000256" key="2">
    <source>
        <dbReference type="ARBA" id="ARBA00007783"/>
    </source>
</evidence>
<keyword evidence="3" id="KW-0813">Transport</keyword>
<keyword evidence="11" id="KW-1185">Reference proteome</keyword>
<comment type="similarity">
    <text evidence="2">Belongs to the ABC-2 integral membrane protein family.</text>
</comment>
<dbReference type="OrthoDB" id="3078158at2"/>
<dbReference type="PANTHER" id="PTHR30294">
    <property type="entry name" value="MEMBRANE COMPONENT OF ABC TRANSPORTER YHHJ-RELATED"/>
    <property type="match status" value="1"/>
</dbReference>
<dbReference type="AlphaFoldDB" id="B1ZM95"/>
<evidence type="ECO:0000256" key="1">
    <source>
        <dbReference type="ARBA" id="ARBA00004651"/>
    </source>
</evidence>
<sequence length="449" mass="47994">MRPTLILLRKSLRVFRRAKAAVIITFVVPITLIYLFGHVFGLYRKDSGPSGIPVAVVDASGDPAALDLINALRAEKALAVIADTAGADGSRRALTEADVRAGLHDNQYRFALILPADLISSARLGLHVKFLSNPRNEIEAQMVNGLLQKTIFTKVPQLLGRSLQQRARDVIGPQRLEQFNEGLASSVSSAFGGDKETIKRQIASGDLFPSSASSTAPADQPAKADGAADVLSRIVRIETEQVAGKDVKNPMAARIVGGYAIMFLLFAVSGSATAMFEERESGVFQRLLSSPVRPAHILWARYLFGIILGLVQISALFLAGRLFFGLDIFSHAGALFAVALAAAAACSAFGMLIAAFAPSAPAAQGLATFLVISMSAVGGAWFPVSFMPDYIQVVSKLTLVYWSVEGFTDVLWAGRSLLEVLPKIGILAGMSAAVLAVSLWRFGRSRMFE</sequence>
<dbReference type="Pfam" id="PF12698">
    <property type="entry name" value="ABC2_membrane_3"/>
    <property type="match status" value="1"/>
</dbReference>
<evidence type="ECO:0000259" key="9">
    <source>
        <dbReference type="PROSITE" id="PS51012"/>
    </source>
</evidence>
<dbReference type="InterPro" id="IPR013525">
    <property type="entry name" value="ABC2_TM"/>
</dbReference>
<feature type="transmembrane region" description="Helical" evidence="8">
    <location>
        <begin position="21"/>
        <end position="43"/>
    </location>
</feature>
<keyword evidence="4" id="KW-1003">Cell membrane</keyword>
<dbReference type="HOGENOM" id="CLU_039483_0_1_0"/>
<reference evidence="10 11" key="1">
    <citation type="journal article" date="2011" name="J. Bacteriol.">
        <title>Genome sequence of the verrucomicrobium Opitutus terrae PB90-1, an abundant inhabitant of rice paddy soil ecosystems.</title>
        <authorList>
            <person name="van Passel M.W."/>
            <person name="Kant R."/>
            <person name="Palva A."/>
            <person name="Copeland A."/>
            <person name="Lucas S."/>
            <person name="Lapidus A."/>
            <person name="Glavina del Rio T."/>
            <person name="Pitluck S."/>
            <person name="Goltsman E."/>
            <person name="Clum A."/>
            <person name="Sun H."/>
            <person name="Schmutz J."/>
            <person name="Larimer F.W."/>
            <person name="Land M.L."/>
            <person name="Hauser L."/>
            <person name="Kyrpides N."/>
            <person name="Mikhailova N."/>
            <person name="Richardson P.P."/>
            <person name="Janssen P.H."/>
            <person name="de Vos W.M."/>
            <person name="Smidt H."/>
        </authorList>
    </citation>
    <scope>NUCLEOTIDE SEQUENCE [LARGE SCALE GENOMIC DNA]</scope>
    <source>
        <strain evidence="11">DSM 11246 / JCM 15787 / PB90-1</strain>
    </source>
</reference>
<proteinExistence type="inferred from homology"/>
<evidence type="ECO:0000256" key="8">
    <source>
        <dbReference type="SAM" id="Phobius"/>
    </source>
</evidence>
<evidence type="ECO:0000256" key="3">
    <source>
        <dbReference type="ARBA" id="ARBA00022448"/>
    </source>
</evidence>
<evidence type="ECO:0000256" key="7">
    <source>
        <dbReference type="ARBA" id="ARBA00023136"/>
    </source>
</evidence>
<dbReference type="STRING" id="452637.Oter_0057"/>
<dbReference type="GO" id="GO:0005886">
    <property type="term" value="C:plasma membrane"/>
    <property type="evidence" value="ECO:0007669"/>
    <property type="project" value="UniProtKB-SubCell"/>
</dbReference>
<dbReference type="RefSeq" id="WP_012372886.1">
    <property type="nucleotide sequence ID" value="NC_010571.1"/>
</dbReference>
<dbReference type="InterPro" id="IPR051449">
    <property type="entry name" value="ABC-2_transporter_component"/>
</dbReference>
<protein>
    <submittedName>
        <fullName evidence="10">ABC-2 type transporter</fullName>
    </submittedName>
</protein>
<dbReference type="PANTHER" id="PTHR30294:SF38">
    <property type="entry name" value="TRANSPORT PERMEASE PROTEIN"/>
    <property type="match status" value="1"/>
</dbReference>
<evidence type="ECO:0000313" key="11">
    <source>
        <dbReference type="Proteomes" id="UP000007013"/>
    </source>
</evidence>
<dbReference type="Proteomes" id="UP000007013">
    <property type="component" value="Chromosome"/>
</dbReference>
<feature type="transmembrane region" description="Helical" evidence="8">
    <location>
        <begin position="424"/>
        <end position="443"/>
    </location>
</feature>
<accession>B1ZM95</accession>
<feature type="transmembrane region" description="Helical" evidence="8">
    <location>
        <begin position="296"/>
        <end position="320"/>
    </location>
</feature>
<keyword evidence="5 8" id="KW-0812">Transmembrane</keyword>
<evidence type="ECO:0000256" key="6">
    <source>
        <dbReference type="ARBA" id="ARBA00022989"/>
    </source>
</evidence>
<keyword evidence="6 8" id="KW-1133">Transmembrane helix</keyword>
<dbReference type="eggNOG" id="COG0842">
    <property type="taxonomic scope" value="Bacteria"/>
</dbReference>
<feature type="transmembrane region" description="Helical" evidence="8">
    <location>
        <begin position="255"/>
        <end position="276"/>
    </location>
</feature>
<dbReference type="KEGG" id="ote:Oter_0057"/>
<feature type="transmembrane region" description="Helical" evidence="8">
    <location>
        <begin position="363"/>
        <end position="387"/>
    </location>
</feature>